<dbReference type="Pfam" id="PF06445">
    <property type="entry name" value="GyrI-like"/>
    <property type="match status" value="1"/>
</dbReference>
<dbReference type="InterPro" id="IPR029442">
    <property type="entry name" value="GyrI-like"/>
</dbReference>
<name>A0AAE3XS72_9BACT</name>
<dbReference type="EMBL" id="JAVDQD010000006">
    <property type="protein sequence ID" value="MDR6240931.1"/>
    <property type="molecule type" value="Genomic_DNA"/>
</dbReference>
<dbReference type="Proteomes" id="UP001185092">
    <property type="component" value="Unassembled WGS sequence"/>
</dbReference>
<dbReference type="SUPFAM" id="SSF55136">
    <property type="entry name" value="Probable bacterial effector-binding domain"/>
    <property type="match status" value="1"/>
</dbReference>
<dbReference type="RefSeq" id="WP_309941309.1">
    <property type="nucleotide sequence ID" value="NZ_AP025305.1"/>
</dbReference>
<proteinExistence type="predicted"/>
<evidence type="ECO:0000313" key="2">
    <source>
        <dbReference type="EMBL" id="MDR6240931.1"/>
    </source>
</evidence>
<keyword evidence="3" id="KW-1185">Reference proteome</keyword>
<evidence type="ECO:0000259" key="1">
    <source>
        <dbReference type="Pfam" id="PF06445"/>
    </source>
</evidence>
<reference evidence="2" key="1">
    <citation type="submission" date="2023-07" db="EMBL/GenBank/DDBJ databases">
        <title>Genomic Encyclopedia of Type Strains, Phase IV (KMG-IV): sequencing the most valuable type-strain genomes for metagenomic binning, comparative biology and taxonomic classification.</title>
        <authorList>
            <person name="Goeker M."/>
        </authorList>
    </citation>
    <scope>NUCLEOTIDE SEQUENCE</scope>
    <source>
        <strain evidence="2">DSM 26174</strain>
    </source>
</reference>
<organism evidence="2 3">
    <name type="scientific">Aureibacter tunicatorum</name>
    <dbReference type="NCBI Taxonomy" id="866807"/>
    <lineage>
        <taxon>Bacteria</taxon>
        <taxon>Pseudomonadati</taxon>
        <taxon>Bacteroidota</taxon>
        <taxon>Cytophagia</taxon>
        <taxon>Cytophagales</taxon>
        <taxon>Persicobacteraceae</taxon>
        <taxon>Aureibacter</taxon>
    </lineage>
</organism>
<protein>
    <recommendedName>
        <fullName evidence="1">GyrI-like small molecule binding domain-containing protein</fullName>
    </recommendedName>
</protein>
<dbReference type="InterPro" id="IPR011256">
    <property type="entry name" value="Reg_factor_effector_dom_sf"/>
</dbReference>
<evidence type="ECO:0000313" key="3">
    <source>
        <dbReference type="Proteomes" id="UP001185092"/>
    </source>
</evidence>
<comment type="caution">
    <text evidence="2">The sequence shown here is derived from an EMBL/GenBank/DDBJ whole genome shotgun (WGS) entry which is preliminary data.</text>
</comment>
<accession>A0AAE3XS72</accession>
<dbReference type="Gene3D" id="3.20.80.10">
    <property type="entry name" value="Regulatory factor, effector binding domain"/>
    <property type="match status" value="1"/>
</dbReference>
<gene>
    <name evidence="2" type="ORF">HNQ88_004007</name>
</gene>
<dbReference type="AlphaFoldDB" id="A0AAE3XS72"/>
<feature type="domain" description="GyrI-like small molecule binding" evidence="1">
    <location>
        <begin position="333"/>
        <end position="400"/>
    </location>
</feature>
<sequence length="407" mass="47607">MKSSQVTETPKSYELALFKLNQNEVNTYQKSYSQFYKDISSFNGYEELQTYQQVDDHTIFLDFCAWKSLAHAESASDKVKKDERFAQLFSSIENVLMFEHLTFKESFDFAPESQGDLLELHVYKVENENRDALYRARHQFFSQLDNDNVGLLGIDCFELDGTDVLVDLVRWEDLSKAQLAHMKYHGHEKFNNMFSLIRSFELFKQMEKLDLSRETFSQQTEAYYQANDTPEKVMRAARNMISILGQSSWESETFASSIAGIYQFAKLLKVEMSLKNQNFVMAHLEAKWWAEGGKTLDSVKPDEWCWKLMIPVPDSVVFSDIDEIKLNYQTHFPTFDRIVFESEKAHNEVRILHKGSYMQEKDSIEKIFNFIGSNDLKVNGVHHEIYLNDPKVVKEEDLRTIISYNVE</sequence>